<organism evidence="3 4">
    <name type="scientific">Bifidobacterium aquikefiri</name>
    <dbReference type="NCBI Taxonomy" id="1653207"/>
    <lineage>
        <taxon>Bacteria</taxon>
        <taxon>Bacillati</taxon>
        <taxon>Actinomycetota</taxon>
        <taxon>Actinomycetes</taxon>
        <taxon>Bifidobacteriales</taxon>
        <taxon>Bifidobacteriaceae</taxon>
        <taxon>Bifidobacterium</taxon>
    </lineage>
</organism>
<reference evidence="3 4" key="1">
    <citation type="journal article" date="2017" name="BMC Genomics">
        <title>Comparative genomic and phylogenomic analyses of the Bifidobacteriaceae family.</title>
        <authorList>
            <person name="Lugli G.A."/>
            <person name="Milani C."/>
            <person name="Turroni F."/>
            <person name="Duranti S."/>
            <person name="Mancabelli L."/>
            <person name="Mangifesta M."/>
            <person name="Ferrario C."/>
            <person name="Modesto M."/>
            <person name="Mattarelli P."/>
            <person name="Jiri K."/>
            <person name="van Sinderen D."/>
            <person name="Ventura M."/>
        </authorList>
    </citation>
    <scope>NUCLEOTIDE SEQUENCE [LARGE SCALE GENOMIC DNA]</scope>
    <source>
        <strain evidence="3 4">LMG 28769</strain>
    </source>
</reference>
<evidence type="ECO:0000259" key="2">
    <source>
        <dbReference type="Pfam" id="PF01965"/>
    </source>
</evidence>
<dbReference type="Pfam" id="PF01965">
    <property type="entry name" value="DJ-1_PfpI"/>
    <property type="match status" value="1"/>
</dbReference>
<dbReference type="OrthoDB" id="9792284at2"/>
<dbReference type="NCBIfam" id="TIGR01382">
    <property type="entry name" value="PfpI"/>
    <property type="match status" value="1"/>
</dbReference>
<evidence type="ECO:0000313" key="3">
    <source>
        <dbReference type="EMBL" id="OZG67836.1"/>
    </source>
</evidence>
<dbReference type="Gene3D" id="3.40.50.880">
    <property type="match status" value="1"/>
</dbReference>
<dbReference type="PANTHER" id="PTHR42733:SF12">
    <property type="entry name" value="PROTEINASE"/>
    <property type="match status" value="1"/>
</dbReference>
<dbReference type="EMBL" id="MWXA01000003">
    <property type="protein sequence ID" value="OZG67836.1"/>
    <property type="molecule type" value="Genomic_DNA"/>
</dbReference>
<dbReference type="Proteomes" id="UP000216451">
    <property type="component" value="Unassembled WGS sequence"/>
</dbReference>
<evidence type="ECO:0000313" key="4">
    <source>
        <dbReference type="Proteomes" id="UP000216451"/>
    </source>
</evidence>
<dbReference type="CDD" id="cd03134">
    <property type="entry name" value="GATase1_PfpI_like"/>
    <property type="match status" value="1"/>
</dbReference>
<proteinExistence type="inferred from homology"/>
<comment type="similarity">
    <text evidence="1">Belongs to the peptidase C56 family.</text>
</comment>
<dbReference type="SUPFAM" id="SSF52317">
    <property type="entry name" value="Class I glutamine amidotransferase-like"/>
    <property type="match status" value="1"/>
</dbReference>
<evidence type="ECO:0000256" key="1">
    <source>
        <dbReference type="ARBA" id="ARBA00008542"/>
    </source>
</evidence>
<dbReference type="InterPro" id="IPR006286">
    <property type="entry name" value="C56_PfpI-like"/>
</dbReference>
<dbReference type="PROSITE" id="PS51276">
    <property type="entry name" value="PEPTIDASE_C56_PFPI"/>
    <property type="match status" value="1"/>
</dbReference>
<protein>
    <submittedName>
        <fullName evidence="3">4-methyl-5(B-hydroxyethyl)-thiazole monophosphate biosynthesis protein</fullName>
    </submittedName>
</protein>
<keyword evidence="4" id="KW-1185">Reference proteome</keyword>
<dbReference type="InterPro" id="IPR002818">
    <property type="entry name" value="DJ-1/PfpI"/>
</dbReference>
<sequence length="184" mass="20225">MSALQQANALIIVNNWGIEETELTRPLRDLRKAGANVTLAAPSFDEVETVKHDRYEGEKVKPDALLEDVKAEDYDMLIVPGGTCNVDRLRITPKAISLAQEFAKAKKPIAAICHGPWLLVNAGLTSGKTLTSCRYIAADIENSGGVYRDQEVLIDDSQEWRLITSRKPDDLDAFVDAIESTLGD</sequence>
<accession>A0A261GA32</accession>
<name>A0A261GA32_9BIFI</name>
<feature type="domain" description="DJ-1/PfpI" evidence="2">
    <location>
        <begin position="9"/>
        <end position="178"/>
    </location>
</feature>
<dbReference type="InterPro" id="IPR029062">
    <property type="entry name" value="Class_I_gatase-like"/>
</dbReference>
<dbReference type="GeneID" id="98295161"/>
<dbReference type="PANTHER" id="PTHR42733">
    <property type="entry name" value="DJ-1 PROTEIN"/>
    <property type="match status" value="1"/>
</dbReference>
<dbReference type="RefSeq" id="WP_094692465.1">
    <property type="nucleotide sequence ID" value="NZ_CALENZ010000004.1"/>
</dbReference>
<dbReference type="AlphaFoldDB" id="A0A261GA32"/>
<gene>
    <name evidence="3" type="ORF">BAQU_0480</name>
</gene>
<comment type="caution">
    <text evidence="3">The sequence shown here is derived from an EMBL/GenBank/DDBJ whole genome shotgun (WGS) entry which is preliminary data.</text>
</comment>